<accession>A0A4Z1L531</accession>
<name>A0A4Z1L531_9HELO</name>
<comment type="caution">
    <text evidence="11">The sequence shown here is derived from an EMBL/GenBank/DDBJ whole genome shotgun (WGS) entry which is preliminary data.</text>
</comment>
<dbReference type="GO" id="GO:0005524">
    <property type="term" value="F:ATP binding"/>
    <property type="evidence" value="ECO:0007669"/>
    <property type="project" value="UniProtKB-KW"/>
</dbReference>
<dbReference type="GO" id="GO:0006189">
    <property type="term" value="P:'de novo' IMP biosynthetic process"/>
    <property type="evidence" value="ECO:0007669"/>
    <property type="project" value="UniProtKB-UniPathway"/>
</dbReference>
<dbReference type="FunFam" id="3.30.470.20:FF:000015">
    <property type="entry name" value="Phosphoribosylaminoimidazole-succinocarboxamide synthase"/>
    <property type="match status" value="1"/>
</dbReference>
<dbReference type="NCBIfam" id="NF010568">
    <property type="entry name" value="PRK13961.1"/>
    <property type="match status" value="1"/>
</dbReference>
<evidence type="ECO:0000256" key="3">
    <source>
        <dbReference type="ARBA" id="ARBA00012217"/>
    </source>
</evidence>
<evidence type="ECO:0000256" key="7">
    <source>
        <dbReference type="ARBA" id="ARBA00022755"/>
    </source>
</evidence>
<evidence type="ECO:0000259" key="10">
    <source>
        <dbReference type="Pfam" id="PF01259"/>
    </source>
</evidence>
<keyword evidence="6" id="KW-0547">Nucleotide-binding</keyword>
<dbReference type="InterPro" id="IPR001636">
    <property type="entry name" value="SAICAR_synth"/>
</dbReference>
<dbReference type="InterPro" id="IPR018236">
    <property type="entry name" value="SAICAR_synthetase_CS"/>
</dbReference>
<dbReference type="HAMAP" id="MF_00137">
    <property type="entry name" value="SAICAR_synth"/>
    <property type="match status" value="1"/>
</dbReference>
<dbReference type="NCBIfam" id="TIGR00081">
    <property type="entry name" value="purC"/>
    <property type="match status" value="1"/>
</dbReference>
<sequence length="311" mass="34713">MTDSALTTLTLDGLTKIAEGKVRNLYEIDEKTLLFVASDRISAYDVIMENGIPSKGALLTLLSAHWFEVLTSLIPNLKTHFLTLSLPSSISSSQHSLLRNRSMQVRKLKIFPIEAIVRGYITGSAWKEYQKASTVHGIQIPAGLQNSQAFPQGAIYTPSTKAEAGQNDENIHPSEAAKIVGEKYAQRIEDLAIKLYTTARDYAAERGIIIADTKFEFGLDEETDEVVLVDEVLTPDSSRFWPASKYEVGKEQESYDKQFLRSWLTAEGLKGKQGVAMPDDIKSQTAEKYREAFEKLTGRKWADALKEDESK</sequence>
<dbReference type="SUPFAM" id="SSF56104">
    <property type="entry name" value="SAICAR synthase-like"/>
    <property type="match status" value="1"/>
</dbReference>
<dbReference type="CDD" id="cd01414">
    <property type="entry name" value="SAICAR_synt_Sc"/>
    <property type="match status" value="1"/>
</dbReference>
<evidence type="ECO:0000256" key="1">
    <source>
        <dbReference type="ARBA" id="ARBA00004672"/>
    </source>
</evidence>
<dbReference type="PROSITE" id="PS01057">
    <property type="entry name" value="SAICAR_SYNTHETASE_1"/>
    <property type="match status" value="1"/>
</dbReference>
<evidence type="ECO:0000256" key="9">
    <source>
        <dbReference type="ARBA" id="ARBA00030409"/>
    </source>
</evidence>
<dbReference type="PROSITE" id="PS01058">
    <property type="entry name" value="SAICAR_SYNTHETASE_2"/>
    <property type="match status" value="1"/>
</dbReference>
<organism evidence="11 12">
    <name type="scientific">Botrytis porri</name>
    <dbReference type="NCBI Taxonomy" id="87229"/>
    <lineage>
        <taxon>Eukaryota</taxon>
        <taxon>Fungi</taxon>
        <taxon>Dikarya</taxon>
        <taxon>Ascomycota</taxon>
        <taxon>Pezizomycotina</taxon>
        <taxon>Leotiomycetes</taxon>
        <taxon>Helotiales</taxon>
        <taxon>Sclerotiniaceae</taxon>
        <taxon>Botrytis</taxon>
    </lineage>
</organism>
<comment type="pathway">
    <text evidence="1">Purine metabolism; IMP biosynthesis via de novo pathway; 5-amino-1-(5-phospho-D-ribosyl)imidazole-4-carboxamide from 5-amino-1-(5-phospho-D-ribosyl)imidazole-4-carboxylate: step 1/2.</text>
</comment>
<evidence type="ECO:0000313" key="11">
    <source>
        <dbReference type="EMBL" id="TGO91935.1"/>
    </source>
</evidence>
<dbReference type="Gene3D" id="3.30.200.20">
    <property type="entry name" value="Phosphorylase Kinase, domain 1"/>
    <property type="match status" value="1"/>
</dbReference>
<evidence type="ECO:0000256" key="5">
    <source>
        <dbReference type="ARBA" id="ARBA00022598"/>
    </source>
</evidence>
<dbReference type="GO" id="GO:0004639">
    <property type="term" value="F:phosphoribosylaminoimidazolesuccinocarboxamide synthase activity"/>
    <property type="evidence" value="ECO:0007669"/>
    <property type="project" value="UniProtKB-EC"/>
</dbReference>
<protein>
    <recommendedName>
        <fullName evidence="4">Phosphoribosylaminoimidazole-succinocarboxamide synthase</fullName>
        <ecNumber evidence="3">6.3.2.6</ecNumber>
    </recommendedName>
    <alternativeName>
        <fullName evidence="9">SAICAR synthetase</fullName>
    </alternativeName>
</protein>
<evidence type="ECO:0000313" key="12">
    <source>
        <dbReference type="Proteomes" id="UP000297280"/>
    </source>
</evidence>
<gene>
    <name evidence="11" type="ORF">BPOR_0014g00080</name>
</gene>
<evidence type="ECO:0000256" key="2">
    <source>
        <dbReference type="ARBA" id="ARBA00010190"/>
    </source>
</evidence>
<dbReference type="EC" id="6.3.2.6" evidence="3"/>
<evidence type="ECO:0000256" key="8">
    <source>
        <dbReference type="ARBA" id="ARBA00022840"/>
    </source>
</evidence>
<dbReference type="PANTHER" id="PTHR43700:SF1">
    <property type="entry name" value="PHOSPHORIBOSYLAMINOIMIDAZOLE-SUCCINOCARBOXAMIDE SYNTHASE"/>
    <property type="match status" value="1"/>
</dbReference>
<proteinExistence type="inferred from homology"/>
<dbReference type="UniPathway" id="UPA00074">
    <property type="reaction ID" value="UER00131"/>
</dbReference>
<evidence type="ECO:0000256" key="6">
    <source>
        <dbReference type="ARBA" id="ARBA00022741"/>
    </source>
</evidence>
<reference evidence="11 12" key="1">
    <citation type="submission" date="2017-12" db="EMBL/GenBank/DDBJ databases">
        <title>Comparative genomics of Botrytis spp.</title>
        <authorList>
            <person name="Valero-Jimenez C.A."/>
            <person name="Tapia P."/>
            <person name="Veloso J."/>
            <person name="Silva-Moreno E."/>
            <person name="Staats M."/>
            <person name="Valdes J.H."/>
            <person name="Van Kan J.A.L."/>
        </authorList>
    </citation>
    <scope>NUCLEOTIDE SEQUENCE [LARGE SCALE GENOMIC DNA]</scope>
    <source>
        <strain evidence="11 12">MUCL3349</strain>
    </source>
</reference>
<dbReference type="GO" id="GO:0005737">
    <property type="term" value="C:cytoplasm"/>
    <property type="evidence" value="ECO:0007669"/>
    <property type="project" value="TreeGrafter"/>
</dbReference>
<comment type="similarity">
    <text evidence="2">Belongs to the SAICAR synthetase family.</text>
</comment>
<dbReference type="AlphaFoldDB" id="A0A4Z1L531"/>
<dbReference type="EMBL" id="PQXO01000014">
    <property type="protein sequence ID" value="TGO91935.1"/>
    <property type="molecule type" value="Genomic_DNA"/>
</dbReference>
<keyword evidence="12" id="KW-1185">Reference proteome</keyword>
<dbReference type="Pfam" id="PF01259">
    <property type="entry name" value="SAICAR_synt"/>
    <property type="match status" value="1"/>
</dbReference>
<dbReference type="STRING" id="87229.A0A4Z1L531"/>
<dbReference type="Gene3D" id="3.30.470.20">
    <property type="entry name" value="ATP-grasp fold, B domain"/>
    <property type="match status" value="1"/>
</dbReference>
<dbReference type="Proteomes" id="UP000297280">
    <property type="component" value="Unassembled WGS sequence"/>
</dbReference>
<dbReference type="InterPro" id="IPR028923">
    <property type="entry name" value="SAICAR_synt/ADE2_N"/>
</dbReference>
<dbReference type="PANTHER" id="PTHR43700">
    <property type="entry name" value="PHOSPHORIBOSYLAMINOIMIDAZOLE-SUCCINOCARBOXAMIDE SYNTHASE"/>
    <property type="match status" value="1"/>
</dbReference>
<keyword evidence="7" id="KW-0658">Purine biosynthesis</keyword>
<keyword evidence="8" id="KW-0067">ATP-binding</keyword>
<evidence type="ECO:0000256" key="4">
    <source>
        <dbReference type="ARBA" id="ARBA00016460"/>
    </source>
</evidence>
<feature type="domain" description="SAICAR synthetase/ADE2 N-terminal" evidence="10">
    <location>
        <begin position="16"/>
        <end position="274"/>
    </location>
</feature>
<keyword evidence="5" id="KW-0436">Ligase</keyword>